<dbReference type="Gene3D" id="3.90.550.10">
    <property type="entry name" value="Spore Coat Polysaccharide Biosynthesis Protein SpsA, Chain A"/>
    <property type="match status" value="1"/>
</dbReference>
<dbReference type="SUPFAM" id="SSF53448">
    <property type="entry name" value="Nucleotide-diphospho-sugar transferases"/>
    <property type="match status" value="1"/>
</dbReference>
<feature type="domain" description="Glycosyltransferase 2-like" evidence="1">
    <location>
        <begin position="10"/>
        <end position="149"/>
    </location>
</feature>
<dbReference type="SMART" id="SM00028">
    <property type="entry name" value="TPR"/>
    <property type="match status" value="2"/>
</dbReference>
<protein>
    <submittedName>
        <fullName evidence="2">Glycosyltransferase</fullName>
        <ecNumber evidence="2">2.4.-.-</ecNumber>
    </submittedName>
</protein>
<gene>
    <name evidence="2" type="ORF">ACFQMJ_10780</name>
</gene>
<dbReference type="CDD" id="cd02511">
    <property type="entry name" value="Beta4Glucosyltransferase"/>
    <property type="match status" value="1"/>
</dbReference>
<keyword evidence="3" id="KW-1185">Reference proteome</keyword>
<name>A0ABW2F733_9BACL</name>
<organism evidence="2 3">
    <name type="scientific">Cohnella cellulosilytica</name>
    <dbReference type="NCBI Taxonomy" id="986710"/>
    <lineage>
        <taxon>Bacteria</taxon>
        <taxon>Bacillati</taxon>
        <taxon>Bacillota</taxon>
        <taxon>Bacilli</taxon>
        <taxon>Bacillales</taxon>
        <taxon>Paenibacillaceae</taxon>
        <taxon>Cohnella</taxon>
    </lineage>
</organism>
<reference evidence="3" key="1">
    <citation type="journal article" date="2019" name="Int. J. Syst. Evol. Microbiol.">
        <title>The Global Catalogue of Microorganisms (GCM) 10K type strain sequencing project: providing services to taxonomists for standard genome sequencing and annotation.</title>
        <authorList>
            <consortium name="The Broad Institute Genomics Platform"/>
            <consortium name="The Broad Institute Genome Sequencing Center for Infectious Disease"/>
            <person name="Wu L."/>
            <person name="Ma J."/>
        </authorList>
    </citation>
    <scope>NUCLEOTIDE SEQUENCE [LARGE SCALE GENOMIC DNA]</scope>
    <source>
        <strain evidence="3">KCTC 12907</strain>
    </source>
</reference>
<sequence>MRRDKVITISLCMIVRDEEEVLARCLDSVHDLVDEIVIVDTGSTDRTKDIAARYTDRIYDYEWTDHFADARNYSFSFATQDYVLWLDADDYFLEKDRLKIKQLKQELDSAVDSVVMEYHLAFDGYGNPLAMSRRNRIVKRSRQFRWYNPVHEYLLVDGNYYLTDIAVSHGRVHENTGRNLRILEQIVERDGEVTGRDIFYYANELSDAGRFSEAAEQYRRFLDQPVEYFEDNLTACARLSACYHQLGRFDLKLTALLESLVHELPRADFCCSIGQCFLEKEDFGKAIYWFKLALEQERPPDHHFGVLNLICWTWLPHLQLCICYGMTGELELAYEHNEKALAYLPDDANLLQNKAKIEQALGLGGAEPE</sequence>
<dbReference type="InterPro" id="IPR011990">
    <property type="entry name" value="TPR-like_helical_dom_sf"/>
</dbReference>
<keyword evidence="2" id="KW-0808">Transferase</keyword>
<dbReference type="InterPro" id="IPR019734">
    <property type="entry name" value="TPR_rpt"/>
</dbReference>
<dbReference type="PANTHER" id="PTHR43630:SF2">
    <property type="entry name" value="GLYCOSYLTRANSFERASE"/>
    <property type="match status" value="1"/>
</dbReference>
<dbReference type="EC" id="2.4.-.-" evidence="2"/>
<dbReference type="Pfam" id="PF00535">
    <property type="entry name" value="Glycos_transf_2"/>
    <property type="match status" value="1"/>
</dbReference>
<keyword evidence="2" id="KW-0328">Glycosyltransferase</keyword>
<evidence type="ECO:0000259" key="1">
    <source>
        <dbReference type="Pfam" id="PF00535"/>
    </source>
</evidence>
<dbReference type="EMBL" id="JBHTAI010000006">
    <property type="protein sequence ID" value="MFC7149013.1"/>
    <property type="molecule type" value="Genomic_DNA"/>
</dbReference>
<comment type="caution">
    <text evidence="2">The sequence shown here is derived from an EMBL/GenBank/DDBJ whole genome shotgun (WGS) entry which is preliminary data.</text>
</comment>
<dbReference type="GO" id="GO:0016757">
    <property type="term" value="F:glycosyltransferase activity"/>
    <property type="evidence" value="ECO:0007669"/>
    <property type="project" value="UniProtKB-KW"/>
</dbReference>
<evidence type="ECO:0000313" key="3">
    <source>
        <dbReference type="Proteomes" id="UP001596378"/>
    </source>
</evidence>
<proteinExistence type="predicted"/>
<dbReference type="SUPFAM" id="SSF48452">
    <property type="entry name" value="TPR-like"/>
    <property type="match status" value="1"/>
</dbReference>
<dbReference type="InterPro" id="IPR029044">
    <property type="entry name" value="Nucleotide-diphossugar_trans"/>
</dbReference>
<dbReference type="InterPro" id="IPR001173">
    <property type="entry name" value="Glyco_trans_2-like"/>
</dbReference>
<evidence type="ECO:0000313" key="2">
    <source>
        <dbReference type="EMBL" id="MFC7149013.1"/>
    </source>
</evidence>
<accession>A0ABW2F733</accession>
<dbReference type="PANTHER" id="PTHR43630">
    <property type="entry name" value="POLY-BETA-1,6-N-ACETYL-D-GLUCOSAMINE SYNTHASE"/>
    <property type="match status" value="1"/>
</dbReference>
<dbReference type="Gene3D" id="1.25.40.10">
    <property type="entry name" value="Tetratricopeptide repeat domain"/>
    <property type="match status" value="1"/>
</dbReference>
<dbReference type="Proteomes" id="UP001596378">
    <property type="component" value="Unassembled WGS sequence"/>
</dbReference>